<name>L1NDU9_9PORP</name>
<dbReference type="Proteomes" id="UP000010408">
    <property type="component" value="Unassembled WGS sequence"/>
</dbReference>
<evidence type="ECO:0000313" key="5">
    <source>
        <dbReference type="Proteomes" id="UP000010408"/>
    </source>
</evidence>
<evidence type="ECO:0000259" key="3">
    <source>
        <dbReference type="PROSITE" id="PS51782"/>
    </source>
</evidence>
<feature type="chain" id="PRO_5003955074" evidence="2">
    <location>
        <begin position="27"/>
        <end position="499"/>
    </location>
</feature>
<comment type="caution">
    <text evidence="4">The sequence shown here is derived from an EMBL/GenBank/DDBJ whole genome shotgun (WGS) entry which is preliminary data.</text>
</comment>
<dbReference type="Pfam" id="PF01476">
    <property type="entry name" value="LysM"/>
    <property type="match status" value="2"/>
</dbReference>
<dbReference type="InterPro" id="IPR018392">
    <property type="entry name" value="LysM"/>
</dbReference>
<dbReference type="SMART" id="SM00257">
    <property type="entry name" value="LysM"/>
    <property type="match status" value="2"/>
</dbReference>
<accession>L1NDU9</accession>
<dbReference type="eggNOG" id="COG1388">
    <property type="taxonomic scope" value="Bacteria"/>
</dbReference>
<dbReference type="InterPro" id="IPR028082">
    <property type="entry name" value="Peripla_BP_I"/>
</dbReference>
<reference evidence="4 5" key="1">
    <citation type="submission" date="2012-05" db="EMBL/GenBank/DDBJ databases">
        <authorList>
            <person name="Weinstock G."/>
            <person name="Sodergren E."/>
            <person name="Lobos E.A."/>
            <person name="Fulton L."/>
            <person name="Fulton R."/>
            <person name="Courtney L."/>
            <person name="Fronick C."/>
            <person name="O'Laughlin M."/>
            <person name="Godfrey J."/>
            <person name="Wilson R.M."/>
            <person name="Miner T."/>
            <person name="Farmer C."/>
            <person name="Delehaunty K."/>
            <person name="Cordes M."/>
            <person name="Minx P."/>
            <person name="Tomlinson C."/>
            <person name="Chen J."/>
            <person name="Wollam A."/>
            <person name="Pepin K.H."/>
            <person name="Bhonagiri V."/>
            <person name="Zhang X."/>
            <person name="Suruliraj S."/>
            <person name="Warren W."/>
            <person name="Mitreva M."/>
            <person name="Mardis E.R."/>
            <person name="Wilson R.K."/>
        </authorList>
    </citation>
    <scope>NUCLEOTIDE SEQUENCE [LARGE SCALE GENOMIC DNA]</scope>
    <source>
        <strain evidence="4 5">F0037</strain>
    </source>
</reference>
<dbReference type="SUPFAM" id="SSF53822">
    <property type="entry name" value="Periplasmic binding protein-like I"/>
    <property type="match status" value="1"/>
</dbReference>
<feature type="signal peptide" evidence="2">
    <location>
        <begin position="1"/>
        <end position="26"/>
    </location>
</feature>
<dbReference type="CDD" id="cd00118">
    <property type="entry name" value="LysM"/>
    <property type="match status" value="2"/>
</dbReference>
<evidence type="ECO:0000256" key="2">
    <source>
        <dbReference type="SAM" id="SignalP"/>
    </source>
</evidence>
<dbReference type="PANTHER" id="PTHR33734:SF22">
    <property type="entry name" value="MEMBRANE-BOUND LYTIC MUREIN TRANSGLYCOSYLASE D"/>
    <property type="match status" value="1"/>
</dbReference>
<protein>
    <submittedName>
        <fullName evidence="4">LysM domain protein</fullName>
    </submittedName>
</protein>
<evidence type="ECO:0000313" key="4">
    <source>
        <dbReference type="EMBL" id="EKY01548.1"/>
    </source>
</evidence>
<dbReference type="GO" id="GO:0008932">
    <property type="term" value="F:lytic endotransglycosylase activity"/>
    <property type="evidence" value="ECO:0007669"/>
    <property type="project" value="TreeGrafter"/>
</dbReference>
<feature type="domain" description="LysM" evidence="3">
    <location>
        <begin position="94"/>
        <end position="138"/>
    </location>
</feature>
<keyword evidence="2" id="KW-0732">Signal</keyword>
<sequence length="499" mass="55698">MAGFRRLSIALVICALTLSLSIETWAQTPKRIREHEVQREETVYSIARRYNASIEKIYELNPWAKKQIKVGDKLLIPADSSAQQTSRSTPTKTTRHKVEAGETLYRISKIYGVELADLLQANPGVTTSTLKVGMELLIPVNKAEATPTAPKTKEPEESSSPANQVATAQTRVLMLLPLTKDRKFIEFYEGFLLGMYDLKKSGISIQLTTLDIPSDNTLLSYISSGKFVDQDIVIGGVNDVQIRAIADASGYNHYIVPFSRIDNLTPHSGNVILANAQSSYIIERVVPFFLQRYKGREVVFTRRRTDTEEPFVTQLRPALQKAGITMRTIEVGNGSMPSIGSNTVVVPISADRNLALATVAAIGTQSTGVTLFGYPQWQSYGGQFQQSLHRLNTTIYSSFFFDPTMPEAKDFLTQYNTWFGHKISNTYPKYSVLGYDIARYFIRAYAAHGKGFISSSSTLPHDGLQLDFQLQPHGSRVYSNTRFYLVTYTSSGSILRESF</sequence>
<organism evidence="4 5">
    <name type="scientific">Porphyromonas catoniae F0037</name>
    <dbReference type="NCBI Taxonomy" id="1127696"/>
    <lineage>
        <taxon>Bacteria</taxon>
        <taxon>Pseudomonadati</taxon>
        <taxon>Bacteroidota</taxon>
        <taxon>Bacteroidia</taxon>
        <taxon>Bacteroidales</taxon>
        <taxon>Porphyromonadaceae</taxon>
        <taxon>Porphyromonas</taxon>
    </lineage>
</organism>
<dbReference type="PROSITE" id="PS51782">
    <property type="entry name" value="LYSM"/>
    <property type="match status" value="2"/>
</dbReference>
<gene>
    <name evidence="4" type="ORF">HMPREF9134_00926</name>
</gene>
<dbReference type="SUPFAM" id="SSF54106">
    <property type="entry name" value="LysM domain"/>
    <property type="match status" value="2"/>
</dbReference>
<feature type="region of interest" description="Disordered" evidence="1">
    <location>
        <begin position="143"/>
        <end position="164"/>
    </location>
</feature>
<dbReference type="PATRIC" id="fig|1127696.3.peg.840"/>
<dbReference type="PANTHER" id="PTHR33734">
    <property type="entry name" value="LYSM DOMAIN-CONTAINING GPI-ANCHORED PROTEIN 2"/>
    <property type="match status" value="1"/>
</dbReference>
<dbReference type="EMBL" id="AMEQ01000025">
    <property type="protein sequence ID" value="EKY01548.1"/>
    <property type="molecule type" value="Genomic_DNA"/>
</dbReference>
<proteinExistence type="predicted"/>
<feature type="domain" description="LysM" evidence="3">
    <location>
        <begin position="33"/>
        <end position="76"/>
    </location>
</feature>
<dbReference type="RefSeq" id="WP_005469353.1">
    <property type="nucleotide sequence ID" value="NZ_KB291046.1"/>
</dbReference>
<dbReference type="InterPro" id="IPR036779">
    <property type="entry name" value="LysM_dom_sf"/>
</dbReference>
<dbReference type="HOGENOM" id="CLU_028261_0_1_10"/>
<dbReference type="Gene3D" id="3.10.350.10">
    <property type="entry name" value="LysM domain"/>
    <property type="match status" value="2"/>
</dbReference>
<dbReference type="eggNOG" id="COG0683">
    <property type="taxonomic scope" value="Bacteria"/>
</dbReference>
<dbReference type="STRING" id="1127696.HMPREF9134_00926"/>
<dbReference type="AlphaFoldDB" id="L1NDU9"/>
<evidence type="ECO:0000256" key="1">
    <source>
        <dbReference type="SAM" id="MobiDB-lite"/>
    </source>
</evidence>